<dbReference type="InterPro" id="IPR004358">
    <property type="entry name" value="Sig_transdc_His_kin-like_C"/>
</dbReference>
<dbReference type="SUPFAM" id="SSF47384">
    <property type="entry name" value="Homodimeric domain of signal transducing histidine kinase"/>
    <property type="match status" value="1"/>
</dbReference>
<name>A0A840UWK3_9BACT</name>
<reference evidence="5 6" key="1">
    <citation type="submission" date="2020-08" db="EMBL/GenBank/DDBJ databases">
        <title>Genomic Encyclopedia of Type Strains, Phase IV (KMG-IV): sequencing the most valuable type-strain genomes for metagenomic binning, comparative biology and taxonomic classification.</title>
        <authorList>
            <person name="Goeker M."/>
        </authorList>
    </citation>
    <scope>NUCLEOTIDE SEQUENCE [LARGE SCALE GENOMIC DNA]</scope>
    <source>
        <strain evidence="5 6">YC6886</strain>
    </source>
</reference>
<dbReference type="EMBL" id="JACHFD010000003">
    <property type="protein sequence ID" value="MBB5350537.1"/>
    <property type="molecule type" value="Genomic_DNA"/>
</dbReference>
<dbReference type="SUPFAM" id="SSF55874">
    <property type="entry name" value="ATPase domain of HSP90 chaperone/DNA topoisomerase II/histidine kinase"/>
    <property type="match status" value="1"/>
</dbReference>
<protein>
    <recommendedName>
        <fullName evidence="2">histidine kinase</fullName>
        <ecNumber evidence="2">2.7.13.3</ecNumber>
    </recommendedName>
</protein>
<organism evidence="5 6">
    <name type="scientific">Haloferula luteola</name>
    <dbReference type="NCBI Taxonomy" id="595692"/>
    <lineage>
        <taxon>Bacteria</taxon>
        <taxon>Pseudomonadati</taxon>
        <taxon>Verrucomicrobiota</taxon>
        <taxon>Verrucomicrobiia</taxon>
        <taxon>Verrucomicrobiales</taxon>
        <taxon>Verrucomicrobiaceae</taxon>
        <taxon>Haloferula</taxon>
    </lineage>
</organism>
<keyword evidence="3" id="KW-0597">Phosphoprotein</keyword>
<comment type="caution">
    <text evidence="5">The sequence shown here is derived from an EMBL/GenBank/DDBJ whole genome shotgun (WGS) entry which is preliminary data.</text>
</comment>
<dbReference type="GO" id="GO:0000155">
    <property type="term" value="F:phosphorelay sensor kinase activity"/>
    <property type="evidence" value="ECO:0007669"/>
    <property type="project" value="InterPro"/>
</dbReference>
<dbReference type="PANTHER" id="PTHR43547:SF2">
    <property type="entry name" value="HYBRID SIGNAL TRANSDUCTION HISTIDINE KINASE C"/>
    <property type="match status" value="1"/>
</dbReference>
<dbReference type="InterPro" id="IPR036097">
    <property type="entry name" value="HisK_dim/P_sf"/>
</dbReference>
<proteinExistence type="predicted"/>
<accession>A0A840UWK3</accession>
<dbReference type="CDD" id="cd00075">
    <property type="entry name" value="HATPase"/>
    <property type="match status" value="1"/>
</dbReference>
<evidence type="ECO:0000256" key="1">
    <source>
        <dbReference type="ARBA" id="ARBA00000085"/>
    </source>
</evidence>
<dbReference type="SMART" id="SM00388">
    <property type="entry name" value="HisKA"/>
    <property type="match status" value="1"/>
</dbReference>
<dbReference type="RefSeq" id="WP_184015913.1">
    <property type="nucleotide sequence ID" value="NZ_JACHFD010000003.1"/>
</dbReference>
<dbReference type="PRINTS" id="PR00344">
    <property type="entry name" value="BCTRLSENSOR"/>
</dbReference>
<dbReference type="InterPro" id="IPR003594">
    <property type="entry name" value="HATPase_dom"/>
</dbReference>
<dbReference type="EC" id="2.7.13.3" evidence="2"/>
<comment type="catalytic activity">
    <reaction evidence="1">
        <text>ATP + protein L-histidine = ADP + protein N-phospho-L-histidine.</text>
        <dbReference type="EC" id="2.7.13.3"/>
    </reaction>
</comment>
<dbReference type="Pfam" id="PF00512">
    <property type="entry name" value="HisKA"/>
    <property type="match status" value="1"/>
</dbReference>
<evidence type="ECO:0000256" key="3">
    <source>
        <dbReference type="ARBA" id="ARBA00022553"/>
    </source>
</evidence>
<dbReference type="CDD" id="cd00082">
    <property type="entry name" value="HisKA"/>
    <property type="match status" value="1"/>
</dbReference>
<dbReference type="Pfam" id="PF02518">
    <property type="entry name" value="HATPase_c"/>
    <property type="match status" value="1"/>
</dbReference>
<dbReference type="Gene3D" id="1.10.287.130">
    <property type="match status" value="1"/>
</dbReference>
<dbReference type="AlphaFoldDB" id="A0A840UWK3"/>
<evidence type="ECO:0000313" key="5">
    <source>
        <dbReference type="EMBL" id="MBB5350537.1"/>
    </source>
</evidence>
<dbReference type="PROSITE" id="PS50109">
    <property type="entry name" value="HIS_KIN"/>
    <property type="match status" value="1"/>
</dbReference>
<evidence type="ECO:0000259" key="4">
    <source>
        <dbReference type="PROSITE" id="PS50109"/>
    </source>
</evidence>
<dbReference type="InterPro" id="IPR003661">
    <property type="entry name" value="HisK_dim/P_dom"/>
</dbReference>
<dbReference type="Gene3D" id="3.30.565.10">
    <property type="entry name" value="Histidine kinase-like ATPase, C-terminal domain"/>
    <property type="match status" value="1"/>
</dbReference>
<sequence>MNRRRPPAWIDHGFLMLLAVFCLALTVLQFRWTAELSTAELESLKDRQEVAARGFCSEFDSELRLHCEALVPGNSREIGEEDFARRVREWNQQHSPLRFSRMAIARPSGASLELKGIDLVTGAQQPQAWPDRWAALESNLLRKSRGGSPPFADPEGLLLEFPIRGGHGTGAGSSRASGPAEAGWFILEIDRDDLRNRWLPQLAQKHFDQGGSFPYRIEVISRNRRNALPIFEMGPRDARENPIQMSFHFQGQSPDDRTGRPQNPLWTLVTHREAGALETIAAASKRRNLTLAMGVNALIFAAGLALVRQTRKSRRLAEAQVDFVAGVSHELRTPITVIRGAAHNLKRGIVREPEAIHRYAGMILQHAEQLDGMVQQVLDYSTTKQRGHGSKPTLLPLQRVVETALANTAPETTGLQIDVHMAGDPVQVMADEAALIRAVQNLISNAAKYGGSDRWIGIHVFCDGEQAIVQISNRGMGIPAEEQKEIFTPFFRGSAARDAQIRGSGLGLALVKEIMEAHDGTISVSSDSRESVFTLRLPLAPHCP</sequence>
<evidence type="ECO:0000313" key="6">
    <source>
        <dbReference type="Proteomes" id="UP000557717"/>
    </source>
</evidence>
<dbReference type="Proteomes" id="UP000557717">
    <property type="component" value="Unassembled WGS sequence"/>
</dbReference>
<gene>
    <name evidence="5" type="ORF">HNR46_000765</name>
</gene>
<keyword evidence="6" id="KW-1185">Reference proteome</keyword>
<feature type="domain" description="Histidine kinase" evidence="4">
    <location>
        <begin position="326"/>
        <end position="541"/>
    </location>
</feature>
<dbReference type="InterPro" id="IPR036890">
    <property type="entry name" value="HATPase_C_sf"/>
</dbReference>
<dbReference type="SMART" id="SM00387">
    <property type="entry name" value="HATPase_c"/>
    <property type="match status" value="1"/>
</dbReference>
<keyword evidence="5" id="KW-0808">Transferase</keyword>
<evidence type="ECO:0000256" key="2">
    <source>
        <dbReference type="ARBA" id="ARBA00012438"/>
    </source>
</evidence>
<keyword evidence="5" id="KW-0418">Kinase</keyword>
<dbReference type="PANTHER" id="PTHR43547">
    <property type="entry name" value="TWO-COMPONENT HISTIDINE KINASE"/>
    <property type="match status" value="1"/>
</dbReference>
<dbReference type="InterPro" id="IPR005467">
    <property type="entry name" value="His_kinase_dom"/>
</dbReference>